<dbReference type="OrthoDB" id="9891289at2"/>
<evidence type="ECO:0000313" key="1">
    <source>
        <dbReference type="EMBL" id="ALB23853.1"/>
    </source>
</evidence>
<dbReference type="Proteomes" id="UP000029558">
    <property type="component" value="Chromosome"/>
</dbReference>
<accession>A0A1L6TEG5</accession>
<proteinExistence type="predicted"/>
<gene>
    <name evidence="1" type="ORF">KU39_2677</name>
</gene>
<dbReference type="RefSeq" id="WP_027242650.1">
    <property type="nucleotide sequence ID" value="NZ_CP012508.1"/>
</dbReference>
<dbReference type="AlphaFoldDB" id="A0A1L6TEG5"/>
<evidence type="ECO:0000313" key="2">
    <source>
        <dbReference type="Proteomes" id="UP000029558"/>
    </source>
</evidence>
<sequence length="162" mass="18971">MLDKKEIDFYCFYNKTIEISKAINNPELLPDGNQLNRKIEKLYKNKLNIVKTLYGIYQYIITKFGYIDHLKKNIDDEGNGECEGENKDFPIFVLFYLLNPRNALAMLHDYFNSHCKIDSFHIRYLKKLPFTNSYKKSVISAEIIKLISGDDSNVNSRSVLEI</sequence>
<name>A0A1L6TEG5_PISSA</name>
<reference evidence="1 2" key="1">
    <citation type="journal article" date="2014" name="Genome Announc.">
        <title>Comparative Genome Analysis of Two Isolates of the Fish Pathogen Piscirickettsia salmonis from Different Hosts Reveals Major Differences in Virulence-Associated Secretion Systems.</title>
        <authorList>
            <person name="Bohle H."/>
            <person name="Henriquez P."/>
            <person name="Grothusen H."/>
            <person name="Navas E."/>
            <person name="Sandoval A."/>
            <person name="Bustamante F."/>
            <person name="Bustos P."/>
            <person name="Mancilla M."/>
        </authorList>
    </citation>
    <scope>NUCLEOTIDE SEQUENCE [LARGE SCALE GENOMIC DNA]</scope>
    <source>
        <strain evidence="2">B1-32597</strain>
    </source>
</reference>
<dbReference type="EMBL" id="CP012508">
    <property type="protein sequence ID" value="ALB23853.1"/>
    <property type="molecule type" value="Genomic_DNA"/>
</dbReference>
<protein>
    <submittedName>
        <fullName evidence="1">6-phospho-beta-glucosidase</fullName>
    </submittedName>
</protein>
<organism evidence="1 2">
    <name type="scientific">Piscirickettsia salmonis</name>
    <dbReference type="NCBI Taxonomy" id="1238"/>
    <lineage>
        <taxon>Bacteria</taxon>
        <taxon>Pseudomonadati</taxon>
        <taxon>Pseudomonadota</taxon>
        <taxon>Gammaproteobacteria</taxon>
        <taxon>Thiotrichales</taxon>
        <taxon>Piscirickettsiaceae</taxon>
        <taxon>Piscirickettsia</taxon>
    </lineage>
</organism>